<dbReference type="Proteomes" id="UP000005336">
    <property type="component" value="Unassembled WGS sequence"/>
</dbReference>
<gene>
    <name evidence="1" type="ORF">HMPREF9370_0063</name>
</gene>
<dbReference type="PATRIC" id="fig|1030841.3.peg.66"/>
<dbReference type="AlphaFoldDB" id="G4CLV4"/>
<keyword evidence="2" id="KW-1185">Reference proteome</keyword>
<evidence type="ECO:0000313" key="2">
    <source>
        <dbReference type="Proteomes" id="UP000005336"/>
    </source>
</evidence>
<proteinExistence type="predicted"/>
<comment type="caution">
    <text evidence="1">The sequence shown here is derived from an EMBL/GenBank/DDBJ whole genome shotgun (WGS) entry which is preliminary data.</text>
</comment>
<evidence type="ECO:0000313" key="1">
    <source>
        <dbReference type="EMBL" id="EGZ51312.1"/>
    </source>
</evidence>
<accession>G4CLV4</accession>
<dbReference type="STRING" id="1030841.HMPREF9370_0063"/>
<organism evidence="1 2">
    <name type="scientific">Neisseria wadsworthii 9715</name>
    <dbReference type="NCBI Taxonomy" id="1030841"/>
    <lineage>
        <taxon>Bacteria</taxon>
        <taxon>Pseudomonadati</taxon>
        <taxon>Pseudomonadota</taxon>
        <taxon>Betaproteobacteria</taxon>
        <taxon>Neisseriales</taxon>
        <taxon>Neisseriaceae</taxon>
        <taxon>Neisseria</taxon>
    </lineage>
</organism>
<reference evidence="1 2" key="1">
    <citation type="submission" date="2011-06" db="EMBL/GenBank/DDBJ databases">
        <authorList>
            <person name="Muzny D."/>
            <person name="Qin X."/>
            <person name="Deng J."/>
            <person name="Jiang H."/>
            <person name="Liu Y."/>
            <person name="Qu J."/>
            <person name="Song X.-Z."/>
            <person name="Zhang L."/>
            <person name="Thornton R."/>
            <person name="Coyle M."/>
            <person name="Francisco L."/>
            <person name="Jackson L."/>
            <person name="Javaid M."/>
            <person name="Korchina V."/>
            <person name="Kovar C."/>
            <person name="Mata R."/>
            <person name="Mathew T."/>
            <person name="Ngo R."/>
            <person name="Nguyen L."/>
            <person name="Nguyen N."/>
            <person name="Okwuonu G."/>
            <person name="Ongeri F."/>
            <person name="Pham C."/>
            <person name="Simmons D."/>
            <person name="Wilczek-Boney K."/>
            <person name="Hale W."/>
            <person name="Jakkamsetti A."/>
            <person name="Pham P."/>
            <person name="Ruth R."/>
            <person name="San Lucas F."/>
            <person name="Warren J."/>
            <person name="Zhang J."/>
            <person name="Zhao Z."/>
            <person name="Zhou C."/>
            <person name="Zhu D."/>
            <person name="Lee S."/>
            <person name="Bess C."/>
            <person name="Blankenburg K."/>
            <person name="Forbes L."/>
            <person name="Fu Q."/>
            <person name="Gubbala S."/>
            <person name="Hirani K."/>
            <person name="Jayaseelan J.C."/>
            <person name="Lara F."/>
            <person name="Munidasa M."/>
            <person name="Palculict T."/>
            <person name="Patil S."/>
            <person name="Pu L.-L."/>
            <person name="Saada N."/>
            <person name="Tang L."/>
            <person name="Weissenberger G."/>
            <person name="Zhu Y."/>
            <person name="Hemphill L."/>
            <person name="Shang Y."/>
            <person name="Youmans B."/>
            <person name="Ayvaz T."/>
            <person name="Ross M."/>
            <person name="Santibanez J."/>
            <person name="Aqrawi P."/>
            <person name="Gross S."/>
            <person name="Joshi V."/>
            <person name="Fowler G."/>
            <person name="Nazareth L."/>
            <person name="Reid J."/>
            <person name="Worley K."/>
            <person name="Petrosino J."/>
            <person name="Highlander S."/>
            <person name="Gibbs R."/>
        </authorList>
    </citation>
    <scope>NUCLEOTIDE SEQUENCE [LARGE SCALE GENOMIC DNA]</scope>
    <source>
        <strain evidence="1 2">9715</strain>
    </source>
</reference>
<sequence>MKSNPYKADAPHKQYLHDNRTRLTLKLPGNLAVMFRMARFRFI</sequence>
<protein>
    <submittedName>
        <fullName evidence="1">Uncharacterized protein</fullName>
    </submittedName>
</protein>
<dbReference type="EMBL" id="AGAZ01000002">
    <property type="protein sequence ID" value="EGZ51312.1"/>
    <property type="molecule type" value="Genomic_DNA"/>
</dbReference>
<dbReference type="HOGENOM" id="CLU_3236588_0_0_4"/>
<name>G4CLV4_9NEIS</name>